<keyword evidence="1" id="KW-0472">Membrane</keyword>
<keyword evidence="3" id="KW-1185">Reference proteome</keyword>
<proteinExistence type="predicted"/>
<dbReference type="Proteomes" id="UP000002943">
    <property type="component" value="Unassembled WGS sequence"/>
</dbReference>
<dbReference type="eggNOG" id="ENOG50331WV">
    <property type="taxonomic scope" value="Bacteria"/>
</dbReference>
<organism evidence="2 3">
    <name type="scientific">Vibrio caribbeanicus ATCC BAA-2122</name>
    <dbReference type="NCBI Taxonomy" id="796620"/>
    <lineage>
        <taxon>Bacteria</taxon>
        <taxon>Pseudomonadati</taxon>
        <taxon>Pseudomonadota</taxon>
        <taxon>Gammaproteobacteria</taxon>
        <taxon>Vibrionales</taxon>
        <taxon>Vibrionaceae</taxon>
        <taxon>Vibrio</taxon>
    </lineage>
</organism>
<evidence type="ECO:0000313" key="2">
    <source>
        <dbReference type="EMBL" id="EFP97836.1"/>
    </source>
</evidence>
<keyword evidence="1" id="KW-1133">Transmembrane helix</keyword>
<dbReference type="EMBL" id="AEIU01000046">
    <property type="protein sequence ID" value="EFP97836.1"/>
    <property type="molecule type" value="Genomic_DNA"/>
</dbReference>
<dbReference type="RefSeq" id="WP_009600115.1">
    <property type="nucleotide sequence ID" value="NZ_AEIU01000046.1"/>
</dbReference>
<keyword evidence="1" id="KW-0812">Transmembrane</keyword>
<gene>
    <name evidence="2" type="ORF">VIBC2010_01034</name>
</gene>
<feature type="transmembrane region" description="Helical" evidence="1">
    <location>
        <begin position="67"/>
        <end position="87"/>
    </location>
</feature>
<evidence type="ECO:0000256" key="1">
    <source>
        <dbReference type="SAM" id="Phobius"/>
    </source>
</evidence>
<feature type="transmembrane region" description="Helical" evidence="1">
    <location>
        <begin position="199"/>
        <end position="222"/>
    </location>
</feature>
<feature type="transmembrane region" description="Helical" evidence="1">
    <location>
        <begin position="170"/>
        <end position="192"/>
    </location>
</feature>
<feature type="transmembrane region" description="Helical" evidence="1">
    <location>
        <begin position="21"/>
        <end position="42"/>
    </location>
</feature>
<dbReference type="OrthoDB" id="118685at2"/>
<feature type="transmembrane region" description="Helical" evidence="1">
    <location>
        <begin position="118"/>
        <end position="142"/>
    </location>
</feature>
<evidence type="ECO:0000313" key="3">
    <source>
        <dbReference type="Proteomes" id="UP000002943"/>
    </source>
</evidence>
<sequence length="276" mass="31592">MNVIMTLLEKEWLEHKVVTRVPLFLLFCGLVMLVLLSSNAGFQSNISYELSYNFDDWDSGPNFGEQLSHIIFFLSGMVSILLSTLYFPKTLRKERLEGSLMFWRSMPISDGTQHAIKLIFGLLIVPVICSILVISTDIIMWATSHFLNEKMPLFWEGGSMWYVLTHWLEFIFRMWAVGIALLPLAILAMAISQRINSPLLIMLLGFYVLKLLSSVIFGDAMLSQFFRLVMWLPINVLTEDSIYYAFTQFGTLNLCIYFLLGVVSLVISLRLSRTVA</sequence>
<dbReference type="AlphaFoldDB" id="E3BGM8"/>
<dbReference type="STRING" id="796620.VIBC2010_01034"/>
<accession>E3BGM8</accession>
<name>E3BGM8_9VIBR</name>
<comment type="caution">
    <text evidence="2">The sequence shown here is derived from an EMBL/GenBank/DDBJ whole genome shotgun (WGS) entry which is preliminary data.</text>
</comment>
<protein>
    <submittedName>
        <fullName evidence="2">Putative ABC transporter</fullName>
    </submittedName>
</protein>
<feature type="transmembrane region" description="Helical" evidence="1">
    <location>
        <begin position="242"/>
        <end position="267"/>
    </location>
</feature>
<reference evidence="2 3" key="1">
    <citation type="journal article" date="2012" name="Int. J. Syst. Evol. Microbiol.">
        <title>Vibrio caribbeanicus sp. nov., isolated from the marine sponge Scleritoderma cyanea.</title>
        <authorList>
            <person name="Hoffmann M."/>
            <person name="Monday S.R."/>
            <person name="Allard M.W."/>
            <person name="Strain E.A."/>
            <person name="Whittaker P."/>
            <person name="Naum M."/>
            <person name="McCarthy P.J."/>
            <person name="Lopez J.V."/>
            <person name="Fischer M."/>
            <person name="Brown E.W."/>
        </authorList>
    </citation>
    <scope>NUCLEOTIDE SEQUENCE [LARGE SCALE GENOMIC DNA]</scope>
    <source>
        <strain evidence="2 3">ATCC BAA-2122</strain>
    </source>
</reference>